<keyword evidence="1" id="KW-0436">Ligase</keyword>
<sequence length="211" mass="24494">MDVVDVDDTGSFDYECDKCGHDGQYAVDVQSEVEDYLTDCFISEAGPLNCETSSAIGGSATITRLCEFPFRFECDNCSEEIEVEARVMASAYVDFTMNDCWEVEDVEEFHITSLSERKESITFFETQDVLDRLLEEDERKLEEDFLNLALDTEVDVEKPKSKKRVQEDLRQLEHKFKSFSRRTIKLFYHVTTNTNLNKIKRNQALQPFQKN</sequence>
<dbReference type="AlphaFoldDB" id="A0AAW2YU27"/>
<name>A0AAW2YU27_9EUKA</name>
<proteinExistence type="predicted"/>
<dbReference type="EMBL" id="JAOPGA020000585">
    <property type="protein sequence ID" value="KAL0479677.1"/>
    <property type="molecule type" value="Genomic_DNA"/>
</dbReference>
<accession>A0AAW2YU27</accession>
<organism evidence="1 2">
    <name type="scientific">Acrasis kona</name>
    <dbReference type="NCBI Taxonomy" id="1008807"/>
    <lineage>
        <taxon>Eukaryota</taxon>
        <taxon>Discoba</taxon>
        <taxon>Heterolobosea</taxon>
        <taxon>Tetramitia</taxon>
        <taxon>Eutetramitia</taxon>
        <taxon>Acrasidae</taxon>
        <taxon>Acrasis</taxon>
    </lineage>
</organism>
<dbReference type="Proteomes" id="UP001431209">
    <property type="component" value="Unassembled WGS sequence"/>
</dbReference>
<comment type="caution">
    <text evidence="1">The sequence shown here is derived from an EMBL/GenBank/DDBJ whole genome shotgun (WGS) entry which is preliminary data.</text>
</comment>
<keyword evidence="2" id="KW-1185">Reference proteome</keyword>
<evidence type="ECO:0000313" key="2">
    <source>
        <dbReference type="Proteomes" id="UP001431209"/>
    </source>
</evidence>
<gene>
    <name evidence="1" type="ORF">AKO1_010952</name>
</gene>
<evidence type="ECO:0000313" key="1">
    <source>
        <dbReference type="EMBL" id="KAL0479677.1"/>
    </source>
</evidence>
<protein>
    <submittedName>
        <fullName evidence="1">E3 UFM1-protein ligase</fullName>
    </submittedName>
</protein>
<dbReference type="GO" id="GO:0016874">
    <property type="term" value="F:ligase activity"/>
    <property type="evidence" value="ECO:0007669"/>
    <property type="project" value="UniProtKB-KW"/>
</dbReference>
<reference evidence="1 2" key="1">
    <citation type="submission" date="2024-03" db="EMBL/GenBank/DDBJ databases">
        <title>The Acrasis kona genome and developmental transcriptomes reveal deep origins of eukaryotic multicellular pathways.</title>
        <authorList>
            <person name="Sheikh S."/>
            <person name="Fu C.-J."/>
            <person name="Brown M.W."/>
            <person name="Baldauf S.L."/>
        </authorList>
    </citation>
    <scope>NUCLEOTIDE SEQUENCE [LARGE SCALE GENOMIC DNA]</scope>
    <source>
        <strain evidence="1 2">ATCC MYA-3509</strain>
    </source>
</reference>